<evidence type="ECO:0000256" key="3">
    <source>
        <dbReference type="ARBA" id="ARBA00022771"/>
    </source>
</evidence>
<dbReference type="CDD" id="cd01025">
    <property type="entry name" value="TOPRIM_recR"/>
    <property type="match status" value="1"/>
</dbReference>
<evidence type="ECO:0000256" key="1">
    <source>
        <dbReference type="ARBA" id="ARBA00022723"/>
    </source>
</evidence>
<dbReference type="PROSITE" id="PS50880">
    <property type="entry name" value="TOPRIM"/>
    <property type="match status" value="1"/>
</dbReference>
<dbReference type="GO" id="GO:0006281">
    <property type="term" value="P:DNA repair"/>
    <property type="evidence" value="ECO:0007669"/>
    <property type="project" value="UniProtKB-KW"/>
</dbReference>
<keyword evidence="5" id="KW-0233">DNA recombination</keyword>
<comment type="caution">
    <text evidence="8">The sequence shown here is derived from an EMBL/GenBank/DDBJ whole genome shotgun (WGS) entry which is preliminary data.</text>
</comment>
<evidence type="ECO:0000313" key="8">
    <source>
        <dbReference type="EMBL" id="GAJ23843.1"/>
    </source>
</evidence>
<gene>
    <name evidence="8" type="ORF">S12H4_59203</name>
</gene>
<evidence type="ECO:0000259" key="7">
    <source>
        <dbReference type="PROSITE" id="PS50880"/>
    </source>
</evidence>
<keyword evidence="6" id="KW-0234">DNA repair</keyword>
<reference evidence="8" key="1">
    <citation type="journal article" date="2014" name="Front. Microbiol.">
        <title>High frequency of phylogenetically diverse reductive dehalogenase-homologous genes in deep subseafloor sedimentary metagenomes.</title>
        <authorList>
            <person name="Kawai M."/>
            <person name="Futagami T."/>
            <person name="Toyoda A."/>
            <person name="Takaki Y."/>
            <person name="Nishi S."/>
            <person name="Hori S."/>
            <person name="Arai W."/>
            <person name="Tsubouchi T."/>
            <person name="Morono Y."/>
            <person name="Uchiyama I."/>
            <person name="Ito T."/>
            <person name="Fujiyama A."/>
            <person name="Inagaki F."/>
            <person name="Takami H."/>
        </authorList>
    </citation>
    <scope>NUCLEOTIDE SEQUENCE</scope>
    <source>
        <strain evidence="8">Expedition CK06-06</strain>
    </source>
</reference>
<dbReference type="EMBL" id="BARW01038617">
    <property type="protein sequence ID" value="GAJ23843.1"/>
    <property type="molecule type" value="Genomic_DNA"/>
</dbReference>
<dbReference type="InterPro" id="IPR034137">
    <property type="entry name" value="TOPRIM_RecR"/>
</dbReference>
<keyword evidence="2" id="KW-0227">DNA damage</keyword>
<accession>X1V255</accession>
<dbReference type="PANTHER" id="PTHR30446">
    <property type="entry name" value="RECOMBINATION PROTEIN RECR"/>
    <property type="match status" value="1"/>
</dbReference>
<dbReference type="GO" id="GO:0006310">
    <property type="term" value="P:DNA recombination"/>
    <property type="evidence" value="ECO:0007669"/>
    <property type="project" value="UniProtKB-KW"/>
</dbReference>
<dbReference type="AlphaFoldDB" id="X1V255"/>
<dbReference type="InterPro" id="IPR000093">
    <property type="entry name" value="DNA_Rcmb_RecR"/>
</dbReference>
<protein>
    <recommendedName>
        <fullName evidence="7">Toprim domain-containing protein</fullName>
    </recommendedName>
</protein>
<evidence type="ECO:0000256" key="6">
    <source>
        <dbReference type="ARBA" id="ARBA00023204"/>
    </source>
</evidence>
<dbReference type="GO" id="GO:0008270">
    <property type="term" value="F:zinc ion binding"/>
    <property type="evidence" value="ECO:0007669"/>
    <property type="project" value="UniProtKB-KW"/>
</dbReference>
<dbReference type="SUPFAM" id="SSF111304">
    <property type="entry name" value="Recombination protein RecR"/>
    <property type="match status" value="1"/>
</dbReference>
<evidence type="ECO:0000256" key="2">
    <source>
        <dbReference type="ARBA" id="ARBA00022763"/>
    </source>
</evidence>
<keyword evidence="4" id="KW-0862">Zinc</keyword>
<dbReference type="Pfam" id="PF21175">
    <property type="entry name" value="RecR_C"/>
    <property type="match status" value="1"/>
</dbReference>
<organism evidence="8">
    <name type="scientific">marine sediment metagenome</name>
    <dbReference type="NCBI Taxonomy" id="412755"/>
    <lineage>
        <taxon>unclassified sequences</taxon>
        <taxon>metagenomes</taxon>
        <taxon>ecological metagenomes</taxon>
    </lineage>
</organism>
<evidence type="ECO:0000256" key="4">
    <source>
        <dbReference type="ARBA" id="ARBA00022833"/>
    </source>
</evidence>
<dbReference type="HAMAP" id="MF_00017">
    <property type="entry name" value="RecR"/>
    <property type="match status" value="1"/>
</dbReference>
<feature type="non-terminal residue" evidence="8">
    <location>
        <position position="1"/>
    </location>
</feature>
<dbReference type="InterPro" id="IPR006171">
    <property type="entry name" value="TOPRIM_dom"/>
</dbReference>
<keyword evidence="1" id="KW-0479">Metal-binding</keyword>
<name>X1V255_9ZZZZ</name>
<evidence type="ECO:0000256" key="5">
    <source>
        <dbReference type="ARBA" id="ARBA00023172"/>
    </source>
</evidence>
<dbReference type="InterPro" id="IPR023627">
    <property type="entry name" value="Rcmb_RecR"/>
</dbReference>
<dbReference type="PANTHER" id="PTHR30446:SF0">
    <property type="entry name" value="RECOMBINATION PROTEIN RECR"/>
    <property type="match status" value="1"/>
</dbReference>
<feature type="domain" description="Toprim" evidence="7">
    <location>
        <begin position="1"/>
        <end position="76"/>
    </location>
</feature>
<dbReference type="Gene3D" id="3.40.1360.10">
    <property type="match status" value="1"/>
</dbReference>
<sequence>FKGRYHVLQGVLSPLDGIGIEDLRIAELMSRMRKENIKEVILAINPTVEGEATVSYLADLLKGKGVIVTRIALGIPLGGDLKYIDSMTLKRSMDNRSPYAS</sequence>
<dbReference type="GO" id="GO:0003677">
    <property type="term" value="F:DNA binding"/>
    <property type="evidence" value="ECO:0007669"/>
    <property type="project" value="InterPro"/>
</dbReference>
<dbReference type="Pfam" id="PF13662">
    <property type="entry name" value="Toprim_4"/>
    <property type="match status" value="1"/>
</dbReference>
<proteinExistence type="inferred from homology"/>
<keyword evidence="3" id="KW-0863">Zinc-finger</keyword>